<dbReference type="EMBL" id="AZGM01000138">
    <property type="protein sequence ID" value="KRM25064.1"/>
    <property type="molecule type" value="Genomic_DNA"/>
</dbReference>
<name>A0A0R1X4E4_9LACO</name>
<feature type="domain" description="N-acetyltransferase" evidence="2">
    <location>
        <begin position="1"/>
        <end position="145"/>
    </location>
</feature>
<dbReference type="PANTHER" id="PTHR13947:SF37">
    <property type="entry name" value="LD18367P"/>
    <property type="match status" value="1"/>
</dbReference>
<reference evidence="3 4" key="1">
    <citation type="journal article" date="2015" name="Genome Announc.">
        <title>Expanding the biotechnology potential of lactobacilli through comparative genomics of 213 strains and associated genera.</title>
        <authorList>
            <person name="Sun Z."/>
            <person name="Harris H.M."/>
            <person name="McCann A."/>
            <person name="Guo C."/>
            <person name="Argimon S."/>
            <person name="Zhang W."/>
            <person name="Yang X."/>
            <person name="Jeffery I.B."/>
            <person name="Cooney J.C."/>
            <person name="Kagawa T.F."/>
            <person name="Liu W."/>
            <person name="Song Y."/>
            <person name="Salvetti E."/>
            <person name="Wrobel A."/>
            <person name="Rasinkangas P."/>
            <person name="Parkhill J."/>
            <person name="Rea M.C."/>
            <person name="O'Sullivan O."/>
            <person name="Ritari J."/>
            <person name="Douillard F.P."/>
            <person name="Paul Ross R."/>
            <person name="Yang R."/>
            <person name="Briner A.E."/>
            <person name="Felis G.E."/>
            <person name="de Vos W.M."/>
            <person name="Barrangou R."/>
            <person name="Klaenhammer T.R."/>
            <person name="Caufield P.W."/>
            <person name="Cui Y."/>
            <person name="Zhang H."/>
            <person name="O'Toole P.W."/>
        </authorList>
    </citation>
    <scope>NUCLEOTIDE SEQUENCE [LARGE SCALE GENOMIC DNA]</scope>
    <source>
        <strain evidence="3 4">DSM 6035</strain>
    </source>
</reference>
<protein>
    <submittedName>
        <fullName evidence="3">N-acetyltransferase GCN5</fullName>
    </submittedName>
</protein>
<keyword evidence="4" id="KW-1185">Reference proteome</keyword>
<organism evidence="3 4">
    <name type="scientific">Limosilactobacillus panis DSM 6035</name>
    <dbReference type="NCBI Taxonomy" id="1423782"/>
    <lineage>
        <taxon>Bacteria</taxon>
        <taxon>Bacillati</taxon>
        <taxon>Bacillota</taxon>
        <taxon>Bacilli</taxon>
        <taxon>Lactobacillales</taxon>
        <taxon>Lactobacillaceae</taxon>
        <taxon>Limosilactobacillus</taxon>
    </lineage>
</organism>
<dbReference type="Pfam" id="PF00583">
    <property type="entry name" value="Acetyltransf_1"/>
    <property type="match status" value="1"/>
</dbReference>
<keyword evidence="1 3" id="KW-0808">Transferase</keyword>
<evidence type="ECO:0000259" key="2">
    <source>
        <dbReference type="PROSITE" id="PS51186"/>
    </source>
</evidence>
<dbReference type="STRING" id="1423782.FD32_GL001041"/>
<sequence length="151" mass="17425">MKVITANKITAAHWQLFLRADPSRKLVTAYLKNGFVFELRQSPRLLATLVLLPVSAFQLEIKNLAVSPQFENRGLATSLLNFAKEYAHQHNYHELIIGTGSTSFKQLYLYQKVGFRPVAIRSDFFTDNYVKPIFENHLRLRDMIVLKTNID</sequence>
<dbReference type="InterPro" id="IPR000182">
    <property type="entry name" value="GNAT_dom"/>
</dbReference>
<proteinExistence type="predicted"/>
<dbReference type="PANTHER" id="PTHR13947">
    <property type="entry name" value="GNAT FAMILY N-ACETYLTRANSFERASE"/>
    <property type="match status" value="1"/>
</dbReference>
<dbReference type="RefSeq" id="WP_047770446.1">
    <property type="nucleotide sequence ID" value="NZ_AZGM01000138.1"/>
</dbReference>
<dbReference type="SUPFAM" id="SSF55729">
    <property type="entry name" value="Acyl-CoA N-acyltransferases (Nat)"/>
    <property type="match status" value="1"/>
</dbReference>
<evidence type="ECO:0000256" key="1">
    <source>
        <dbReference type="ARBA" id="ARBA00022679"/>
    </source>
</evidence>
<dbReference type="PROSITE" id="PS51186">
    <property type="entry name" value="GNAT"/>
    <property type="match status" value="1"/>
</dbReference>
<gene>
    <name evidence="3" type="ORF">FD32_GL001041</name>
</gene>
<dbReference type="GO" id="GO:0008080">
    <property type="term" value="F:N-acetyltransferase activity"/>
    <property type="evidence" value="ECO:0007669"/>
    <property type="project" value="InterPro"/>
</dbReference>
<dbReference type="Gene3D" id="3.40.630.30">
    <property type="match status" value="1"/>
</dbReference>
<dbReference type="PATRIC" id="fig|1423782.4.peg.1085"/>
<evidence type="ECO:0000313" key="4">
    <source>
        <dbReference type="Proteomes" id="UP000051412"/>
    </source>
</evidence>
<evidence type="ECO:0000313" key="3">
    <source>
        <dbReference type="EMBL" id="KRM25064.1"/>
    </source>
</evidence>
<dbReference type="InterPro" id="IPR016181">
    <property type="entry name" value="Acyl_CoA_acyltransferase"/>
</dbReference>
<dbReference type="AlphaFoldDB" id="A0A0R1X4E4"/>
<dbReference type="InterPro" id="IPR050769">
    <property type="entry name" value="NAT_camello-type"/>
</dbReference>
<comment type="caution">
    <text evidence="3">The sequence shown here is derived from an EMBL/GenBank/DDBJ whole genome shotgun (WGS) entry which is preliminary data.</text>
</comment>
<accession>A0A0R1X4E4</accession>
<dbReference type="CDD" id="cd04301">
    <property type="entry name" value="NAT_SF"/>
    <property type="match status" value="1"/>
</dbReference>
<dbReference type="OrthoDB" id="162775at2"/>
<dbReference type="Proteomes" id="UP000051412">
    <property type="component" value="Unassembled WGS sequence"/>
</dbReference>